<evidence type="ECO:0000313" key="1">
    <source>
        <dbReference type="EMBL" id="GIX97177.1"/>
    </source>
</evidence>
<proteinExistence type="predicted"/>
<keyword evidence="2" id="KW-1185">Reference proteome</keyword>
<protein>
    <submittedName>
        <fullName evidence="1">Uncharacterized protein</fullName>
    </submittedName>
</protein>
<sequence>LPGTVRPITHLSTNFQIDNNSHLFLLAGKQAPRYLRVPGVTVLSSRSLAGYDKQFSQRRECHQYI</sequence>
<dbReference type="EMBL" id="BPLR01004748">
    <property type="protein sequence ID" value="GIX97177.1"/>
    <property type="molecule type" value="Genomic_DNA"/>
</dbReference>
<reference evidence="1 2" key="1">
    <citation type="submission" date="2021-06" db="EMBL/GenBank/DDBJ databases">
        <title>Caerostris extrusa draft genome.</title>
        <authorList>
            <person name="Kono N."/>
            <person name="Arakawa K."/>
        </authorList>
    </citation>
    <scope>NUCLEOTIDE SEQUENCE [LARGE SCALE GENOMIC DNA]</scope>
</reference>
<dbReference type="AlphaFoldDB" id="A0AAV4PIK9"/>
<feature type="non-terminal residue" evidence="1">
    <location>
        <position position="1"/>
    </location>
</feature>
<organism evidence="1 2">
    <name type="scientific">Caerostris extrusa</name>
    <name type="common">Bark spider</name>
    <name type="synonym">Caerostris bankana</name>
    <dbReference type="NCBI Taxonomy" id="172846"/>
    <lineage>
        <taxon>Eukaryota</taxon>
        <taxon>Metazoa</taxon>
        <taxon>Ecdysozoa</taxon>
        <taxon>Arthropoda</taxon>
        <taxon>Chelicerata</taxon>
        <taxon>Arachnida</taxon>
        <taxon>Araneae</taxon>
        <taxon>Araneomorphae</taxon>
        <taxon>Entelegynae</taxon>
        <taxon>Araneoidea</taxon>
        <taxon>Araneidae</taxon>
        <taxon>Caerostris</taxon>
    </lineage>
</organism>
<gene>
    <name evidence="1" type="ORF">CEXT_624311</name>
</gene>
<comment type="caution">
    <text evidence="1">The sequence shown here is derived from an EMBL/GenBank/DDBJ whole genome shotgun (WGS) entry which is preliminary data.</text>
</comment>
<accession>A0AAV4PIK9</accession>
<evidence type="ECO:0000313" key="2">
    <source>
        <dbReference type="Proteomes" id="UP001054945"/>
    </source>
</evidence>
<name>A0AAV4PIK9_CAEEX</name>
<dbReference type="Proteomes" id="UP001054945">
    <property type="component" value="Unassembled WGS sequence"/>
</dbReference>